<evidence type="ECO:0000256" key="10">
    <source>
        <dbReference type="SAM" id="Phobius"/>
    </source>
</evidence>
<accession>A0A2P2FH38</accession>
<dbReference type="FunFam" id="3.40.50.300:FF:000299">
    <property type="entry name" value="ABC transporter ATP-binding protein/permease"/>
    <property type="match status" value="1"/>
</dbReference>
<feature type="transmembrane region" description="Helical" evidence="10">
    <location>
        <begin position="160"/>
        <end position="180"/>
    </location>
</feature>
<feature type="domain" description="ABC transmembrane type-1" evidence="12">
    <location>
        <begin position="23"/>
        <end position="301"/>
    </location>
</feature>
<keyword evidence="6" id="KW-0067">ATP-binding</keyword>
<dbReference type="InterPro" id="IPR003593">
    <property type="entry name" value="AAA+_ATPase"/>
</dbReference>
<keyword evidence="14" id="KW-1185">Reference proteome</keyword>
<dbReference type="Pfam" id="PF00664">
    <property type="entry name" value="ABC_membrane"/>
    <property type="match status" value="1"/>
</dbReference>
<feature type="transmembrane region" description="Helical" evidence="10">
    <location>
        <begin position="248"/>
        <end position="266"/>
    </location>
</feature>
<dbReference type="GO" id="GO:0016887">
    <property type="term" value="F:ATP hydrolysis activity"/>
    <property type="evidence" value="ECO:0007669"/>
    <property type="project" value="InterPro"/>
</dbReference>
<dbReference type="Proteomes" id="UP000256220">
    <property type="component" value="Unassembled WGS sequence"/>
</dbReference>
<feature type="transmembrane region" description="Helical" evidence="10">
    <location>
        <begin position="278"/>
        <end position="299"/>
    </location>
</feature>
<comment type="similarity">
    <text evidence="9">Belongs to the ABC transporter superfamily. Lipid exporter (TC 3.A.1.106) family.</text>
</comment>
<evidence type="ECO:0000259" key="11">
    <source>
        <dbReference type="PROSITE" id="PS50893"/>
    </source>
</evidence>
<dbReference type="PROSITE" id="PS50893">
    <property type="entry name" value="ABC_TRANSPORTER_2"/>
    <property type="match status" value="1"/>
</dbReference>
<name>A0A2P2FH38_AMYLU</name>
<dbReference type="Gene3D" id="1.20.1560.10">
    <property type="entry name" value="ABC transporter type 1, transmembrane domain"/>
    <property type="match status" value="1"/>
</dbReference>
<keyword evidence="5" id="KW-0547">Nucleotide-binding</keyword>
<protein>
    <submittedName>
        <fullName evidence="13">ABC transporter</fullName>
    </submittedName>
</protein>
<dbReference type="PROSITE" id="PS50929">
    <property type="entry name" value="ABC_TM1F"/>
    <property type="match status" value="1"/>
</dbReference>
<comment type="caution">
    <text evidence="13">The sequence shown here is derived from an EMBL/GenBank/DDBJ whole genome shotgun (WGS) entry which is preliminary data.</text>
</comment>
<dbReference type="PANTHER" id="PTHR43394:SF1">
    <property type="entry name" value="ATP-BINDING CASSETTE SUB-FAMILY B MEMBER 10, MITOCHONDRIAL"/>
    <property type="match status" value="1"/>
</dbReference>
<feature type="transmembrane region" description="Helical" evidence="10">
    <location>
        <begin position="135"/>
        <end position="154"/>
    </location>
</feature>
<dbReference type="CDD" id="cd18551">
    <property type="entry name" value="ABC_6TM_LmrA_like"/>
    <property type="match status" value="1"/>
</dbReference>
<evidence type="ECO:0000256" key="7">
    <source>
        <dbReference type="ARBA" id="ARBA00022989"/>
    </source>
</evidence>
<keyword evidence="4 10" id="KW-0812">Transmembrane</keyword>
<keyword evidence="2" id="KW-0813">Transport</keyword>
<dbReference type="InterPro" id="IPR003439">
    <property type="entry name" value="ABC_transporter-like_ATP-bd"/>
</dbReference>
<organism evidence="13 14">
    <name type="scientific">Amycolatopsis lurida NRRL 2430</name>
    <dbReference type="NCBI Taxonomy" id="1460371"/>
    <lineage>
        <taxon>Bacteria</taxon>
        <taxon>Bacillati</taxon>
        <taxon>Actinomycetota</taxon>
        <taxon>Actinomycetes</taxon>
        <taxon>Pseudonocardiales</taxon>
        <taxon>Pseudonocardiaceae</taxon>
        <taxon>Amycolatopsis</taxon>
    </lineage>
</organism>
<keyword evidence="8 10" id="KW-0472">Membrane</keyword>
<evidence type="ECO:0000256" key="2">
    <source>
        <dbReference type="ARBA" id="ARBA00022448"/>
    </source>
</evidence>
<keyword evidence="7 10" id="KW-1133">Transmembrane helix</keyword>
<reference evidence="13 14" key="1">
    <citation type="journal article" date="2014" name="Genome Announc.">
        <title>Draft Genome Sequence of Amycolatopsis lurida NRRL 2430, Producer of the Glycopeptide Family Antibiotic Ristocetin.</title>
        <authorList>
            <person name="Kwun M.J."/>
            <person name="Hong H.J."/>
        </authorList>
    </citation>
    <scope>NUCLEOTIDE SEQUENCE [LARGE SCALE GENOMIC DNA]</scope>
    <source>
        <strain evidence="13 14">NRRL 2430</strain>
    </source>
</reference>
<dbReference type="Gene3D" id="3.40.50.300">
    <property type="entry name" value="P-loop containing nucleotide triphosphate hydrolases"/>
    <property type="match status" value="1"/>
</dbReference>
<sequence>MSDRAGFRDLLRLTAGHRRVLTLAIVLTVAASGLGMLQPLLVRHGIDSVGTRPLSWWFIAGIAGLFLVQAAVDGLGLFMLERSGERVVLSVRKRLIARLLRLRMPAYEDHRLGDLISRLSVDTTVLRDVVSTASVQLVAGGLTGLGTAVLMLLLDPVLFGLVAATVSVAAVVVAALLGRLREAGERTQRGVGEMAADLERALGAIRMVRANRAEPREERRIGERAESAFAAGVQAAKLTSVMTPAVELAIRGSLLLVLLIGGARVAANATSLGELVAFLLYATYLVVPLISLLQGIGLVQRGMGALQRVHEASLLPVESDTVPRSPILPVRSAPVLEFREVRFSYGKRTVLDGVSFRVEPRTSVALVGKSGAGKSTVFSLAERFYQPFSGTVLLNGADLNGMSLSDCRSRLALVDQNVPILHGTLRENLLYAAPDADAEDLARVLETVNLAGLVAGLPDGLDTQVGERGNMLSGGERQRVAIARALLTRPDLLLLDEPSAHLDQINEFALTMALERAGRECALLIIAHRLATVRRAGRILVLDEGRIAGDGTHDELTVSCPLYRRLVENQLSEDRSTGSRPAEAASAG</sequence>
<feature type="domain" description="ABC transporter" evidence="11">
    <location>
        <begin position="336"/>
        <end position="569"/>
    </location>
</feature>
<proteinExistence type="inferred from homology"/>
<dbReference type="PROSITE" id="PS00211">
    <property type="entry name" value="ABC_TRANSPORTER_1"/>
    <property type="match status" value="1"/>
</dbReference>
<dbReference type="EMBL" id="JFBM01000050">
    <property type="protein sequence ID" value="KFU76046.1"/>
    <property type="molecule type" value="Genomic_DNA"/>
</dbReference>
<comment type="subcellular location">
    <subcellularLocation>
        <location evidence="1">Cell membrane</location>
        <topology evidence="1">Multi-pass membrane protein</topology>
    </subcellularLocation>
</comment>
<dbReference type="RefSeq" id="WP_034322632.1">
    <property type="nucleotide sequence ID" value="NZ_JFBM01000050.1"/>
</dbReference>
<dbReference type="Pfam" id="PF00005">
    <property type="entry name" value="ABC_tran"/>
    <property type="match status" value="1"/>
</dbReference>
<dbReference type="InterPro" id="IPR027417">
    <property type="entry name" value="P-loop_NTPase"/>
</dbReference>
<evidence type="ECO:0000256" key="3">
    <source>
        <dbReference type="ARBA" id="ARBA00022475"/>
    </source>
</evidence>
<dbReference type="SUPFAM" id="SSF52540">
    <property type="entry name" value="P-loop containing nucleoside triphosphate hydrolases"/>
    <property type="match status" value="1"/>
</dbReference>
<feature type="transmembrane region" description="Helical" evidence="10">
    <location>
        <begin position="54"/>
        <end position="80"/>
    </location>
</feature>
<dbReference type="PANTHER" id="PTHR43394">
    <property type="entry name" value="ATP-DEPENDENT PERMEASE MDL1, MITOCHONDRIAL"/>
    <property type="match status" value="1"/>
</dbReference>
<evidence type="ECO:0000256" key="6">
    <source>
        <dbReference type="ARBA" id="ARBA00022840"/>
    </source>
</evidence>
<dbReference type="GO" id="GO:0015421">
    <property type="term" value="F:ABC-type oligopeptide transporter activity"/>
    <property type="evidence" value="ECO:0007669"/>
    <property type="project" value="TreeGrafter"/>
</dbReference>
<evidence type="ECO:0000256" key="1">
    <source>
        <dbReference type="ARBA" id="ARBA00004651"/>
    </source>
</evidence>
<dbReference type="InterPro" id="IPR036640">
    <property type="entry name" value="ABC1_TM_sf"/>
</dbReference>
<keyword evidence="3" id="KW-1003">Cell membrane</keyword>
<dbReference type="InterPro" id="IPR039421">
    <property type="entry name" value="Type_1_exporter"/>
</dbReference>
<dbReference type="AlphaFoldDB" id="A0A2P2FH38"/>
<evidence type="ECO:0000256" key="9">
    <source>
        <dbReference type="ARBA" id="ARBA00061644"/>
    </source>
</evidence>
<evidence type="ECO:0000313" key="14">
    <source>
        <dbReference type="Proteomes" id="UP000256220"/>
    </source>
</evidence>
<evidence type="ECO:0000256" key="5">
    <source>
        <dbReference type="ARBA" id="ARBA00022741"/>
    </source>
</evidence>
<evidence type="ECO:0000256" key="4">
    <source>
        <dbReference type="ARBA" id="ARBA00022692"/>
    </source>
</evidence>
<evidence type="ECO:0000313" key="13">
    <source>
        <dbReference type="EMBL" id="KFU76046.1"/>
    </source>
</evidence>
<evidence type="ECO:0000256" key="8">
    <source>
        <dbReference type="ARBA" id="ARBA00023136"/>
    </source>
</evidence>
<dbReference type="InterPro" id="IPR011527">
    <property type="entry name" value="ABC1_TM_dom"/>
</dbReference>
<dbReference type="GO" id="GO:0005886">
    <property type="term" value="C:plasma membrane"/>
    <property type="evidence" value="ECO:0007669"/>
    <property type="project" value="UniProtKB-SubCell"/>
</dbReference>
<dbReference type="SMART" id="SM00382">
    <property type="entry name" value="AAA"/>
    <property type="match status" value="1"/>
</dbReference>
<evidence type="ECO:0000259" key="12">
    <source>
        <dbReference type="PROSITE" id="PS50929"/>
    </source>
</evidence>
<dbReference type="GO" id="GO:0005524">
    <property type="term" value="F:ATP binding"/>
    <property type="evidence" value="ECO:0007669"/>
    <property type="project" value="UniProtKB-KW"/>
</dbReference>
<feature type="transmembrane region" description="Helical" evidence="10">
    <location>
        <begin position="20"/>
        <end position="42"/>
    </location>
</feature>
<gene>
    <name evidence="13" type="ORF">BB31_38100</name>
</gene>
<dbReference type="SUPFAM" id="SSF90123">
    <property type="entry name" value="ABC transporter transmembrane region"/>
    <property type="match status" value="1"/>
</dbReference>
<dbReference type="InterPro" id="IPR017871">
    <property type="entry name" value="ABC_transporter-like_CS"/>
</dbReference>